<accession>A0ABV6JMK5</accession>
<feature type="domain" description="M23ase beta-sheet core" evidence="2">
    <location>
        <begin position="182"/>
        <end position="276"/>
    </location>
</feature>
<evidence type="ECO:0000313" key="4">
    <source>
        <dbReference type="Proteomes" id="UP001589865"/>
    </source>
</evidence>
<dbReference type="Proteomes" id="UP001589865">
    <property type="component" value="Unassembled WGS sequence"/>
</dbReference>
<evidence type="ECO:0000313" key="3">
    <source>
        <dbReference type="EMBL" id="MFC0406947.1"/>
    </source>
</evidence>
<feature type="chain" id="PRO_5046594525" evidence="1">
    <location>
        <begin position="23"/>
        <end position="282"/>
    </location>
</feature>
<dbReference type="Gene3D" id="2.70.70.10">
    <property type="entry name" value="Glucose Permease (Domain IIA)"/>
    <property type="match status" value="1"/>
</dbReference>
<feature type="signal peptide" evidence="1">
    <location>
        <begin position="1"/>
        <end position="22"/>
    </location>
</feature>
<comment type="caution">
    <text evidence="3">The sequence shown here is derived from an EMBL/GenBank/DDBJ whole genome shotgun (WGS) entry which is preliminary data.</text>
</comment>
<dbReference type="RefSeq" id="WP_377042636.1">
    <property type="nucleotide sequence ID" value="NZ_JBHLUN010000001.1"/>
</dbReference>
<name>A0ABV6JMK5_9PROT</name>
<dbReference type="CDD" id="cd12797">
    <property type="entry name" value="M23_peptidase"/>
    <property type="match status" value="1"/>
</dbReference>
<gene>
    <name evidence="3" type="ORF">ACFFGY_01715</name>
</gene>
<keyword evidence="4" id="KW-1185">Reference proteome</keyword>
<dbReference type="GO" id="GO:0016787">
    <property type="term" value="F:hydrolase activity"/>
    <property type="evidence" value="ECO:0007669"/>
    <property type="project" value="UniProtKB-KW"/>
</dbReference>
<evidence type="ECO:0000256" key="1">
    <source>
        <dbReference type="SAM" id="SignalP"/>
    </source>
</evidence>
<dbReference type="Pfam" id="PF01551">
    <property type="entry name" value="Peptidase_M23"/>
    <property type="match status" value="1"/>
</dbReference>
<dbReference type="EMBL" id="JBHLUN010000001">
    <property type="protein sequence ID" value="MFC0406947.1"/>
    <property type="molecule type" value="Genomic_DNA"/>
</dbReference>
<dbReference type="PANTHER" id="PTHR21666">
    <property type="entry name" value="PEPTIDASE-RELATED"/>
    <property type="match status" value="1"/>
</dbReference>
<organism evidence="3 4">
    <name type="scientific">Roseomonas elaeocarpi</name>
    <dbReference type="NCBI Taxonomy" id="907779"/>
    <lineage>
        <taxon>Bacteria</taxon>
        <taxon>Pseudomonadati</taxon>
        <taxon>Pseudomonadota</taxon>
        <taxon>Alphaproteobacteria</taxon>
        <taxon>Acetobacterales</taxon>
        <taxon>Roseomonadaceae</taxon>
        <taxon>Roseomonas</taxon>
    </lineage>
</organism>
<dbReference type="InterPro" id="IPR050570">
    <property type="entry name" value="Cell_wall_metabolism_enzyme"/>
</dbReference>
<protein>
    <submittedName>
        <fullName evidence="3">M23 family metallopeptidase</fullName>
        <ecNumber evidence="3">3.4.24.-</ecNumber>
    </submittedName>
</protein>
<dbReference type="InterPro" id="IPR011055">
    <property type="entry name" value="Dup_hybrid_motif"/>
</dbReference>
<keyword evidence="3" id="KW-0378">Hydrolase</keyword>
<sequence>MTTTRRLLLPLPALLLTRCAGSAEPARQVGAAGPPPLRMNEANLAQGALVTAHTAPGTAVTLDGRAVPVSVEGVFALGFARDAAPVSTLVMTPRDGVPDTRRLVIRKREWDIQRINGLPERQVTPNATDLARIRAEQVRLNAARAVSTSVPHYATGFSWPVRGRISGVYGSQRILNGQERAPHLGLDIAGPAGTPVGPAAAGRVTLAENLYFTGNTVLVEHGQGVTTLYAHLSRIDVQRGQELAQNEVLGLRGMTGRATGPHLHLGLFWHATSLDPATVLEG</sequence>
<proteinExistence type="predicted"/>
<dbReference type="InterPro" id="IPR016047">
    <property type="entry name" value="M23ase_b-sheet_dom"/>
</dbReference>
<reference evidence="3 4" key="1">
    <citation type="submission" date="2024-09" db="EMBL/GenBank/DDBJ databases">
        <authorList>
            <person name="Sun Q."/>
            <person name="Mori K."/>
        </authorList>
    </citation>
    <scope>NUCLEOTIDE SEQUENCE [LARGE SCALE GENOMIC DNA]</scope>
    <source>
        <strain evidence="3 4">TBRC 5777</strain>
    </source>
</reference>
<dbReference type="SUPFAM" id="SSF51261">
    <property type="entry name" value="Duplicated hybrid motif"/>
    <property type="match status" value="1"/>
</dbReference>
<keyword evidence="1" id="KW-0732">Signal</keyword>
<dbReference type="EC" id="3.4.24.-" evidence="3"/>
<dbReference type="PANTHER" id="PTHR21666:SF285">
    <property type="entry name" value="M23 FAMILY METALLOPEPTIDASE"/>
    <property type="match status" value="1"/>
</dbReference>
<evidence type="ECO:0000259" key="2">
    <source>
        <dbReference type="Pfam" id="PF01551"/>
    </source>
</evidence>